<dbReference type="PANTHER" id="PTHR31215">
    <property type="entry name" value="OS05G0510400 PROTEIN-RELATED"/>
    <property type="match status" value="1"/>
</dbReference>
<dbReference type="Proteomes" id="UP001151532">
    <property type="component" value="Chromosome 3"/>
</dbReference>
<name>A0A9Q0QEC2_SALPP</name>
<dbReference type="AlphaFoldDB" id="A0A9Q0QEC2"/>
<accession>A0A9Q0QEC2</accession>
<dbReference type="InterPro" id="IPR036047">
    <property type="entry name" value="F-box-like_dom_sf"/>
</dbReference>
<dbReference type="OrthoDB" id="812961at2759"/>
<proteinExistence type="predicted"/>
<dbReference type="EMBL" id="JAPFFK010000016">
    <property type="protein sequence ID" value="KAJ6704782.1"/>
    <property type="molecule type" value="Genomic_DNA"/>
</dbReference>
<reference evidence="1" key="2">
    <citation type="journal article" date="2023" name="Int. J. Mol. Sci.">
        <title>De Novo Assembly and Annotation of 11 Diverse Shrub Willow (Salix) Genomes Reveals Novel Gene Organization in Sex-Linked Regions.</title>
        <authorList>
            <person name="Hyden B."/>
            <person name="Feng K."/>
            <person name="Yates T.B."/>
            <person name="Jawdy S."/>
            <person name="Cereghino C."/>
            <person name="Smart L.B."/>
            <person name="Muchero W."/>
        </authorList>
    </citation>
    <scope>NUCLEOTIDE SEQUENCE</scope>
    <source>
        <tissue evidence="1">Shoot tip</tissue>
    </source>
</reference>
<dbReference type="SUPFAM" id="SSF81383">
    <property type="entry name" value="F-box domain"/>
    <property type="match status" value="1"/>
</dbReference>
<sequence>MTRSIQTKQCGSSLDHNSEELEDKFSELPEDIILTIVEKIRDTKTLVICSVVSKQLHAVVSKIDAISVRILPYPRFHGRFECSESHNHLPPSQFPGLMRVFANVKHLNIRLCTFPTLNLRNPANNLLLIKAMINGDDIRIDCCTAIKVGLLRRGRVEIMEMLFDPMLGQHPISYASDLCLDAIVRRRPRTLSSIVISFVKMQGFYGKKVSMTRKIRDLCSGKLFMTRKQLDDVTNLPPNSSVEGWLQDARNFAYKLKSSVSNGRSSRHELWHVAQWESFYTETGKIYIENPTASEMFVKELLGVAKDDDCDEKK</sequence>
<keyword evidence="2" id="KW-1185">Reference proteome</keyword>
<evidence type="ECO:0008006" key="3">
    <source>
        <dbReference type="Google" id="ProtNLM"/>
    </source>
</evidence>
<gene>
    <name evidence="1" type="ORF">OIU79_009652</name>
</gene>
<evidence type="ECO:0000313" key="2">
    <source>
        <dbReference type="Proteomes" id="UP001151532"/>
    </source>
</evidence>
<evidence type="ECO:0000313" key="1">
    <source>
        <dbReference type="EMBL" id="KAJ6704782.1"/>
    </source>
</evidence>
<comment type="caution">
    <text evidence="1">The sequence shown here is derived from an EMBL/GenBank/DDBJ whole genome shotgun (WGS) entry which is preliminary data.</text>
</comment>
<protein>
    <recommendedName>
        <fullName evidence="3">F-box domain-containing protein</fullName>
    </recommendedName>
</protein>
<dbReference type="InterPro" id="IPR044809">
    <property type="entry name" value="AUF1-like"/>
</dbReference>
<reference evidence="1" key="1">
    <citation type="submission" date="2022-11" db="EMBL/GenBank/DDBJ databases">
        <authorList>
            <person name="Hyden B.L."/>
            <person name="Feng K."/>
            <person name="Yates T."/>
            <person name="Jawdy S."/>
            <person name="Smart L.B."/>
            <person name="Muchero W."/>
        </authorList>
    </citation>
    <scope>NUCLEOTIDE SEQUENCE</scope>
    <source>
        <tissue evidence="1">Shoot tip</tissue>
    </source>
</reference>
<organism evidence="1 2">
    <name type="scientific">Salix purpurea</name>
    <name type="common">Purple osier willow</name>
    <dbReference type="NCBI Taxonomy" id="77065"/>
    <lineage>
        <taxon>Eukaryota</taxon>
        <taxon>Viridiplantae</taxon>
        <taxon>Streptophyta</taxon>
        <taxon>Embryophyta</taxon>
        <taxon>Tracheophyta</taxon>
        <taxon>Spermatophyta</taxon>
        <taxon>Magnoliopsida</taxon>
        <taxon>eudicotyledons</taxon>
        <taxon>Gunneridae</taxon>
        <taxon>Pentapetalae</taxon>
        <taxon>rosids</taxon>
        <taxon>fabids</taxon>
        <taxon>Malpighiales</taxon>
        <taxon>Salicaceae</taxon>
        <taxon>Saliceae</taxon>
        <taxon>Salix</taxon>
    </lineage>
</organism>